<feature type="signal peptide" evidence="1">
    <location>
        <begin position="1"/>
        <end position="29"/>
    </location>
</feature>
<evidence type="ECO:0000256" key="1">
    <source>
        <dbReference type="SAM" id="SignalP"/>
    </source>
</evidence>
<sequence length="111" mass="12652">MFALPDNSTLTIWLHSGLSLSLCLSLSDSSTTDRTALPVHHPGTSRHKLSTPDNECRVYSLLETTYAFMPAYDFEVKFWRIRLSKHGKMDASVFRDNGRCKQKRMTSLLIT</sequence>
<comment type="caution">
    <text evidence="2">The sequence shown here is derived from an EMBL/GenBank/DDBJ whole genome shotgun (WGS) entry which is preliminary data.</text>
</comment>
<protein>
    <recommendedName>
        <fullName evidence="4">Secreted protein</fullName>
    </recommendedName>
</protein>
<keyword evidence="1" id="KW-0732">Signal</keyword>
<keyword evidence="3" id="KW-1185">Reference proteome</keyword>
<dbReference type="EMBL" id="JAODUP010000199">
    <property type="protein sequence ID" value="KAK2157089.1"/>
    <property type="molecule type" value="Genomic_DNA"/>
</dbReference>
<dbReference type="AlphaFoldDB" id="A0AAD9N7M1"/>
<gene>
    <name evidence="2" type="ORF">LSH36_199g04052</name>
</gene>
<name>A0AAD9N7M1_9ANNE</name>
<proteinExistence type="predicted"/>
<evidence type="ECO:0008006" key="4">
    <source>
        <dbReference type="Google" id="ProtNLM"/>
    </source>
</evidence>
<feature type="chain" id="PRO_5041950166" description="Secreted protein" evidence="1">
    <location>
        <begin position="30"/>
        <end position="111"/>
    </location>
</feature>
<dbReference type="Proteomes" id="UP001208570">
    <property type="component" value="Unassembled WGS sequence"/>
</dbReference>
<reference evidence="2" key="1">
    <citation type="journal article" date="2023" name="Mol. Biol. Evol.">
        <title>Third-Generation Sequencing Reveals the Adaptive Role of the Epigenome in Three Deep-Sea Polychaetes.</title>
        <authorList>
            <person name="Perez M."/>
            <person name="Aroh O."/>
            <person name="Sun Y."/>
            <person name="Lan Y."/>
            <person name="Juniper S.K."/>
            <person name="Young C.R."/>
            <person name="Angers B."/>
            <person name="Qian P.Y."/>
        </authorList>
    </citation>
    <scope>NUCLEOTIDE SEQUENCE</scope>
    <source>
        <strain evidence="2">P08H-3</strain>
    </source>
</reference>
<organism evidence="2 3">
    <name type="scientific">Paralvinella palmiformis</name>
    <dbReference type="NCBI Taxonomy" id="53620"/>
    <lineage>
        <taxon>Eukaryota</taxon>
        <taxon>Metazoa</taxon>
        <taxon>Spiralia</taxon>
        <taxon>Lophotrochozoa</taxon>
        <taxon>Annelida</taxon>
        <taxon>Polychaeta</taxon>
        <taxon>Sedentaria</taxon>
        <taxon>Canalipalpata</taxon>
        <taxon>Terebellida</taxon>
        <taxon>Terebelliformia</taxon>
        <taxon>Alvinellidae</taxon>
        <taxon>Paralvinella</taxon>
    </lineage>
</organism>
<evidence type="ECO:0000313" key="2">
    <source>
        <dbReference type="EMBL" id="KAK2157089.1"/>
    </source>
</evidence>
<accession>A0AAD9N7M1</accession>
<evidence type="ECO:0000313" key="3">
    <source>
        <dbReference type="Proteomes" id="UP001208570"/>
    </source>
</evidence>